<organism evidence="1 2">
    <name type="scientific">Mythimna loreyi</name>
    <dbReference type="NCBI Taxonomy" id="667449"/>
    <lineage>
        <taxon>Eukaryota</taxon>
        <taxon>Metazoa</taxon>
        <taxon>Ecdysozoa</taxon>
        <taxon>Arthropoda</taxon>
        <taxon>Hexapoda</taxon>
        <taxon>Insecta</taxon>
        <taxon>Pterygota</taxon>
        <taxon>Neoptera</taxon>
        <taxon>Endopterygota</taxon>
        <taxon>Lepidoptera</taxon>
        <taxon>Glossata</taxon>
        <taxon>Ditrysia</taxon>
        <taxon>Noctuoidea</taxon>
        <taxon>Noctuidae</taxon>
        <taxon>Noctuinae</taxon>
        <taxon>Hadenini</taxon>
        <taxon>Mythimna</taxon>
    </lineage>
</organism>
<evidence type="ECO:0000313" key="2">
    <source>
        <dbReference type="Proteomes" id="UP001231649"/>
    </source>
</evidence>
<accession>A0ACC2Q3G9</accession>
<name>A0ACC2Q3G9_9NEOP</name>
<protein>
    <submittedName>
        <fullName evidence="1">Uncharacterized protein</fullName>
    </submittedName>
</protein>
<gene>
    <name evidence="1" type="ORF">PYW08_011404</name>
</gene>
<keyword evidence="2" id="KW-1185">Reference proteome</keyword>
<dbReference type="EMBL" id="CM056805">
    <property type="protein sequence ID" value="KAJ8707270.1"/>
    <property type="molecule type" value="Genomic_DNA"/>
</dbReference>
<proteinExistence type="predicted"/>
<comment type="caution">
    <text evidence="1">The sequence shown here is derived from an EMBL/GenBank/DDBJ whole genome shotgun (WGS) entry which is preliminary data.</text>
</comment>
<evidence type="ECO:0000313" key="1">
    <source>
        <dbReference type="EMBL" id="KAJ8707270.1"/>
    </source>
</evidence>
<sequence length="247" mass="27710">MTQQKRLCGISLGSVGVLTVLFYLIDRSLASLDGYIPGEDYPVFTEVPKGLSFTCDDKIPGYYADPETMCQVWHWCVPSIGGNIMYSFVCGPGTVFNQRTRVCDWFFKVDCPNAQAYYGINEDLYKDEAGNYINGKKGNSYNNLYDQRRLSARRKRHGHMRQSGKTDSPNVQDRSDKLEVTDTTTAGQTDSQDIQVKTDKVENNGFPVPLPTTFPLRPNLSLSLPSHGVNVILVSILLPYTSYFLFG</sequence>
<reference evidence="1" key="1">
    <citation type="submission" date="2023-03" db="EMBL/GenBank/DDBJ databases">
        <title>Chromosome-level genomes of two armyworms, Mythimna separata and Mythimna loreyi, provide insights into the biosynthesis and reception of sex pheromones.</title>
        <authorList>
            <person name="Zhao H."/>
        </authorList>
    </citation>
    <scope>NUCLEOTIDE SEQUENCE</scope>
    <source>
        <strain evidence="1">BeijingLab</strain>
    </source>
</reference>
<dbReference type="Proteomes" id="UP001231649">
    <property type="component" value="Chromosome 29"/>
</dbReference>